<feature type="region of interest" description="Disordered" evidence="1">
    <location>
        <begin position="73"/>
        <end position="137"/>
    </location>
</feature>
<dbReference type="AlphaFoldDB" id="A0A0F9VYX5"/>
<feature type="compositionally biased region" description="Basic and acidic residues" evidence="1">
    <location>
        <begin position="73"/>
        <end position="91"/>
    </location>
</feature>
<proteinExistence type="predicted"/>
<accession>A0A0F9VYX5</accession>
<name>A0A0F9VYX5_9ZZZZ</name>
<feature type="compositionally biased region" description="Basic and acidic residues" evidence="1">
    <location>
        <begin position="11"/>
        <end position="23"/>
    </location>
</feature>
<organism evidence="2">
    <name type="scientific">marine sediment metagenome</name>
    <dbReference type="NCBI Taxonomy" id="412755"/>
    <lineage>
        <taxon>unclassified sequences</taxon>
        <taxon>metagenomes</taxon>
        <taxon>ecological metagenomes</taxon>
    </lineage>
</organism>
<gene>
    <name evidence="2" type="ORF">LCGC14_0425450</name>
</gene>
<evidence type="ECO:0000313" key="2">
    <source>
        <dbReference type="EMBL" id="KKN70943.1"/>
    </source>
</evidence>
<comment type="caution">
    <text evidence="2">The sequence shown here is derived from an EMBL/GenBank/DDBJ whole genome shotgun (WGS) entry which is preliminary data.</text>
</comment>
<dbReference type="EMBL" id="LAZR01000393">
    <property type="protein sequence ID" value="KKN70943.1"/>
    <property type="molecule type" value="Genomic_DNA"/>
</dbReference>
<evidence type="ECO:0000256" key="1">
    <source>
        <dbReference type="SAM" id="MobiDB-lite"/>
    </source>
</evidence>
<feature type="compositionally biased region" description="Basic and acidic residues" evidence="1">
    <location>
        <begin position="113"/>
        <end position="123"/>
    </location>
</feature>
<feature type="region of interest" description="Disordered" evidence="1">
    <location>
        <begin position="1"/>
        <end position="26"/>
    </location>
</feature>
<reference evidence="2" key="1">
    <citation type="journal article" date="2015" name="Nature">
        <title>Complex archaea that bridge the gap between prokaryotes and eukaryotes.</title>
        <authorList>
            <person name="Spang A."/>
            <person name="Saw J.H."/>
            <person name="Jorgensen S.L."/>
            <person name="Zaremba-Niedzwiedzka K."/>
            <person name="Martijn J."/>
            <person name="Lind A.E."/>
            <person name="van Eijk R."/>
            <person name="Schleper C."/>
            <person name="Guy L."/>
            <person name="Ettema T.J."/>
        </authorList>
    </citation>
    <scope>NUCLEOTIDE SEQUENCE</scope>
</reference>
<sequence>MVSDGYGTPKDMTDMPKPGEHGNRKTATIITTGGGTFHSANCPYCGESMILGRELSIMLVYCRECHKTFDLRYPDGLDNDKPIDIRADGLDKPPATNDEQDNPFDPPPAIPRIPDHKRGDSRRGPRNWPVHYDGIHG</sequence>
<protein>
    <submittedName>
        <fullName evidence="2">Uncharacterized protein</fullName>
    </submittedName>
</protein>